<keyword evidence="6" id="KW-1185">Reference proteome</keyword>
<evidence type="ECO:0000256" key="1">
    <source>
        <dbReference type="ARBA" id="ARBA00005937"/>
    </source>
</evidence>
<dbReference type="PANTHER" id="PTHR36984">
    <property type="entry name" value="CRISPR-ASSOCIATED ENDORIBONUCLEASE CAS6 1"/>
    <property type="match status" value="1"/>
</dbReference>
<dbReference type="CDD" id="cd21140">
    <property type="entry name" value="Cas6_I-like"/>
    <property type="match status" value="1"/>
</dbReference>
<evidence type="ECO:0000259" key="4">
    <source>
        <dbReference type="Pfam" id="PF01881"/>
    </source>
</evidence>
<dbReference type="GO" id="GO:0016788">
    <property type="term" value="F:hydrolase activity, acting on ester bonds"/>
    <property type="evidence" value="ECO:0007669"/>
    <property type="project" value="InterPro"/>
</dbReference>
<dbReference type="Pfam" id="PF01881">
    <property type="entry name" value="Cas_Cas6_C"/>
    <property type="match status" value="1"/>
</dbReference>
<dbReference type="Pfam" id="PF21350">
    <property type="entry name" value="Cas6_I-A"/>
    <property type="match status" value="1"/>
</dbReference>
<name>A0A6P1VV86_9BACT</name>
<dbReference type="EMBL" id="CP045997">
    <property type="protein sequence ID" value="QHV96645.1"/>
    <property type="molecule type" value="Genomic_DNA"/>
</dbReference>
<dbReference type="GO" id="GO:0003723">
    <property type="term" value="F:RNA binding"/>
    <property type="evidence" value="ECO:0007669"/>
    <property type="project" value="UniProtKB-KW"/>
</dbReference>
<dbReference type="Gene3D" id="3.30.70.1890">
    <property type="match status" value="1"/>
</dbReference>
<evidence type="ECO:0000313" key="5">
    <source>
        <dbReference type="EMBL" id="QHV96645.1"/>
    </source>
</evidence>
<feature type="domain" description="CRISPR associated protein Cas6 C-terminal" evidence="4">
    <location>
        <begin position="167"/>
        <end position="309"/>
    </location>
</feature>
<dbReference type="GO" id="GO:0051607">
    <property type="term" value="P:defense response to virus"/>
    <property type="evidence" value="ECO:0007669"/>
    <property type="project" value="UniProtKB-KW"/>
</dbReference>
<gene>
    <name evidence="5" type="ORF">GJR95_17215</name>
</gene>
<dbReference type="InterPro" id="IPR045747">
    <property type="entry name" value="CRISPR-assoc_prot_Cas6_N_sf"/>
</dbReference>
<keyword evidence="2" id="KW-0694">RNA-binding</keyword>
<reference evidence="5 6" key="1">
    <citation type="submission" date="2019-11" db="EMBL/GenBank/DDBJ databases">
        <title>Spirosoma endbachense sp. nov., isolated from a natural salt meadow.</title>
        <authorList>
            <person name="Rojas J."/>
            <person name="Ambika Manirajan B."/>
            <person name="Ratering S."/>
            <person name="Suarez C."/>
            <person name="Geissler-Plaum R."/>
            <person name="Schnell S."/>
        </authorList>
    </citation>
    <scope>NUCLEOTIDE SEQUENCE [LARGE SCALE GENOMIC DNA]</scope>
    <source>
        <strain evidence="5 6">I-24</strain>
    </source>
</reference>
<evidence type="ECO:0000313" key="6">
    <source>
        <dbReference type="Proteomes" id="UP000464577"/>
    </source>
</evidence>
<proteinExistence type="inferred from homology"/>
<dbReference type="Proteomes" id="UP000464577">
    <property type="component" value="Chromosome"/>
</dbReference>
<dbReference type="InterPro" id="IPR049435">
    <property type="entry name" value="Cas_Cas6_C"/>
</dbReference>
<evidence type="ECO:0000256" key="3">
    <source>
        <dbReference type="ARBA" id="ARBA00023118"/>
    </source>
</evidence>
<dbReference type="InterPro" id="IPR010156">
    <property type="entry name" value="CRISPR-assoc_prot_Cas6"/>
</dbReference>
<dbReference type="AlphaFoldDB" id="A0A6P1VV86"/>
<dbReference type="PANTHER" id="PTHR36984:SF1">
    <property type="entry name" value="CRISPR-ASSOCIATED ENDORIBONUCLEASE CAS6 1"/>
    <property type="match status" value="1"/>
</dbReference>
<organism evidence="5 6">
    <name type="scientific">Spirosoma endbachense</name>
    <dbReference type="NCBI Taxonomy" id="2666025"/>
    <lineage>
        <taxon>Bacteria</taxon>
        <taxon>Pseudomonadati</taxon>
        <taxon>Bacteroidota</taxon>
        <taxon>Cytophagia</taxon>
        <taxon>Cytophagales</taxon>
        <taxon>Cytophagaceae</taxon>
        <taxon>Spirosoma</taxon>
    </lineage>
</organism>
<comment type="similarity">
    <text evidence="1">Belongs to the CRISPR-associated protein Cas6/Cse3/CasE family.</text>
</comment>
<evidence type="ECO:0000256" key="2">
    <source>
        <dbReference type="ARBA" id="ARBA00022884"/>
    </source>
</evidence>
<dbReference type="Gene3D" id="3.30.70.1900">
    <property type="match status" value="1"/>
</dbReference>
<sequence>MEYARYGNTFVESTQVTKFFFKITFTFPHEFLSIYMQFRLTLRPVNRQTLVPFNYAYRLSGFIYSVLADADKQYADFLHEQGYEYSSTRRFKLFTFSDLIMPNVRVDVRAGGMWVNSPYIEWVVSFYVDQAAQRFIMGLFQNQRCVIASPRHRAEFIVERVESVPMEIRSQTVQLKTLSPVVIAEKDKRGMDQYLHPADEQFGPLLVSNLLAKYASVQPVIPVGVLPDDGLATTSLTYQLLPNPGRNAAQRDAAQPKSRLLTIKEGSREETRIKGYYGFNFELSGTTELLELAVLAGVGRYNAEGFGAVGIVEAKPIFGKPDFPSSP</sequence>
<protein>
    <recommendedName>
        <fullName evidence="4">CRISPR associated protein Cas6 C-terminal domain-containing protein</fullName>
    </recommendedName>
</protein>
<keyword evidence="3" id="KW-0051">Antiviral defense</keyword>
<accession>A0A6P1VV86</accession>
<dbReference type="KEGG" id="senf:GJR95_17215"/>